<keyword evidence="1" id="KW-0021">Allosteric enzyme</keyword>
<gene>
    <name evidence="5" type="ORF">RU86_GL001552</name>
</gene>
<dbReference type="PANTHER" id="PTHR43128">
    <property type="entry name" value="L-2-HYDROXYCARBOXYLATE DEHYDROGENASE (NAD(P)(+))"/>
    <property type="match status" value="1"/>
</dbReference>
<dbReference type="GO" id="GO:0004459">
    <property type="term" value="F:L-lactate dehydrogenase (NAD+) activity"/>
    <property type="evidence" value="ECO:0007669"/>
    <property type="project" value="TreeGrafter"/>
</dbReference>
<dbReference type="InterPro" id="IPR015955">
    <property type="entry name" value="Lactate_DH/Glyco_Ohase_4_C"/>
</dbReference>
<comment type="caution">
    <text evidence="5">The sequence shown here is derived from an EMBL/GenBank/DDBJ whole genome shotgun (WGS) entry which is preliminary data.</text>
</comment>
<keyword evidence="6" id="KW-1185">Reference proteome</keyword>
<evidence type="ECO:0000256" key="1">
    <source>
        <dbReference type="ARBA" id="ARBA00022533"/>
    </source>
</evidence>
<accession>A0A2A5S4T6</accession>
<dbReference type="GO" id="GO:0006089">
    <property type="term" value="P:lactate metabolic process"/>
    <property type="evidence" value="ECO:0007669"/>
    <property type="project" value="TreeGrafter"/>
</dbReference>
<dbReference type="AlphaFoldDB" id="A0A2A5S4T6"/>
<feature type="binding site" evidence="3">
    <location>
        <begin position="121"/>
        <end position="123"/>
    </location>
    <ligand>
        <name>NAD(+)</name>
        <dbReference type="ChEBI" id="CHEBI:57540"/>
    </ligand>
</feature>
<dbReference type="Pfam" id="PF00056">
    <property type="entry name" value="Ldh_1_N"/>
    <property type="match status" value="1"/>
</dbReference>
<dbReference type="Gene3D" id="3.90.110.10">
    <property type="entry name" value="Lactate dehydrogenase/glycoside hydrolase, family 4, C-terminal"/>
    <property type="match status" value="1"/>
</dbReference>
<evidence type="ECO:0000313" key="5">
    <source>
        <dbReference type="EMBL" id="PCS08527.1"/>
    </source>
</evidence>
<dbReference type="InterPro" id="IPR001236">
    <property type="entry name" value="Lactate/malate_DH_N"/>
</dbReference>
<organism evidence="5 6">
    <name type="scientific">Pseudolactococcus piscium</name>
    <dbReference type="NCBI Taxonomy" id="1364"/>
    <lineage>
        <taxon>Bacteria</taxon>
        <taxon>Bacillati</taxon>
        <taxon>Bacillota</taxon>
        <taxon>Bacilli</taxon>
        <taxon>Lactobacillales</taxon>
        <taxon>Streptococcaceae</taxon>
        <taxon>Pseudolactococcus</taxon>
    </lineage>
</organism>
<proteinExistence type="predicted"/>
<dbReference type="PANTHER" id="PTHR43128:SF31">
    <property type="entry name" value="L-LACTATE DEHYDROGENASE"/>
    <property type="match status" value="1"/>
</dbReference>
<reference evidence="5 6" key="1">
    <citation type="submission" date="2014-12" db="EMBL/GenBank/DDBJ databases">
        <title>Draft genome sequences of 10 type strains of Lactococcus.</title>
        <authorList>
            <person name="Sun Z."/>
            <person name="Zhong Z."/>
            <person name="Liu W."/>
            <person name="Zhang W."/>
            <person name="Zhang H."/>
        </authorList>
    </citation>
    <scope>NUCLEOTIDE SEQUENCE [LARGE SCALE GENOMIC DNA]</scope>
    <source>
        <strain evidence="5 6">DSM 6634</strain>
    </source>
</reference>
<dbReference type="SUPFAM" id="SSF56327">
    <property type="entry name" value="LDH C-terminal domain-like"/>
    <property type="match status" value="1"/>
</dbReference>
<feature type="active site" description="Proton acceptor" evidence="2">
    <location>
        <position position="170"/>
    </location>
</feature>
<dbReference type="PRINTS" id="PR00086">
    <property type="entry name" value="LLDHDRGNASE"/>
</dbReference>
<dbReference type="Gene3D" id="3.40.50.720">
    <property type="entry name" value="NAD(P)-binding Rossmann-like Domain"/>
    <property type="match status" value="1"/>
</dbReference>
<evidence type="ECO:0000313" key="6">
    <source>
        <dbReference type="Proteomes" id="UP000218282"/>
    </source>
</evidence>
<feature type="binding site" evidence="3">
    <location>
        <position position="35"/>
    </location>
    <ligand>
        <name>NAD(+)</name>
        <dbReference type="ChEBI" id="CHEBI:57540"/>
    </ligand>
</feature>
<evidence type="ECO:0000256" key="2">
    <source>
        <dbReference type="PIRSR" id="PIRSR000102-1"/>
    </source>
</evidence>
<dbReference type="SUPFAM" id="SSF51735">
    <property type="entry name" value="NAD(P)-binding Rossmann-fold domains"/>
    <property type="match status" value="1"/>
</dbReference>
<dbReference type="InterPro" id="IPR036291">
    <property type="entry name" value="NAD(P)-bd_dom_sf"/>
</dbReference>
<protein>
    <submittedName>
        <fullName evidence="5">L-lactate dehydrogenase</fullName>
    </submittedName>
</protein>
<dbReference type="InterPro" id="IPR001557">
    <property type="entry name" value="L-lactate/malate_DH"/>
</dbReference>
<evidence type="ECO:0000256" key="3">
    <source>
        <dbReference type="PIRSR" id="PIRSR000102-3"/>
    </source>
</evidence>
<dbReference type="EMBL" id="JXJW01000003">
    <property type="protein sequence ID" value="PCS08527.1"/>
    <property type="molecule type" value="Genomic_DNA"/>
</dbReference>
<dbReference type="Proteomes" id="UP000218282">
    <property type="component" value="Unassembled WGS sequence"/>
</dbReference>
<dbReference type="PIRSF" id="PIRSF000102">
    <property type="entry name" value="Lac_mal_DH"/>
    <property type="match status" value="1"/>
</dbReference>
<feature type="domain" description="Lactate/malate dehydrogenase N-terminal" evidence="4">
    <location>
        <begin position="4"/>
        <end position="145"/>
    </location>
</feature>
<name>A0A2A5S4T6_9LACT</name>
<keyword evidence="3" id="KW-0520">NAD</keyword>
<sequence>MKKMRIGIIGLGHVGSTLAYTLCLQGLADELVLLDENKMKVQAEYLELSDTIHNLPNKVVLIKDDDAALKTADVIVFCAGDITVLENATDRLAELRVTSKIVEDVAPKIVQSGFSGVLISVTNPCDVIALYLAELTGVDKQKVIGSGTLIDTNRLMYRSGRDDVLVIGEHGESQVALDVSDTIEKLAAKTGWEIYAAKQHTAFGIASSVARIISVLEQDTGELLPISSYDESVGCYYSTLAKISLDKGVVERVIPSLSSAERKRLQASIQTIKGNYDRI</sequence>
<evidence type="ECO:0000259" key="4">
    <source>
        <dbReference type="Pfam" id="PF00056"/>
    </source>
</evidence>
<feature type="binding site" evidence="3">
    <location>
        <begin position="10"/>
        <end position="15"/>
    </location>
    <ligand>
        <name>NAD(+)</name>
        <dbReference type="ChEBI" id="CHEBI:57540"/>
    </ligand>
</feature>